<dbReference type="GO" id="GO:0017116">
    <property type="term" value="F:single-stranded DNA helicase activity"/>
    <property type="evidence" value="ECO:0007669"/>
    <property type="project" value="TreeGrafter"/>
</dbReference>
<evidence type="ECO:0000256" key="5">
    <source>
        <dbReference type="ARBA" id="ARBA00022840"/>
    </source>
</evidence>
<reference evidence="11" key="1">
    <citation type="submission" date="2021-05" db="EMBL/GenBank/DDBJ databases">
        <title>The genome of the haptophyte Pavlova lutheri (Diacronema luteri, Pavlovales) - a model for lipid biosynthesis in eukaryotic algae.</title>
        <authorList>
            <person name="Hulatt C.J."/>
            <person name="Posewitz M.C."/>
        </authorList>
    </citation>
    <scope>NUCLEOTIDE SEQUENCE</scope>
    <source>
        <strain evidence="11">NIVA-4/92</strain>
    </source>
</reference>
<dbReference type="EMBL" id="JAGTXO010000008">
    <property type="protein sequence ID" value="KAG8466214.1"/>
    <property type="molecule type" value="Genomic_DNA"/>
</dbReference>
<dbReference type="Pfam" id="PF00493">
    <property type="entry name" value="MCM"/>
    <property type="match status" value="1"/>
</dbReference>
<evidence type="ECO:0000256" key="1">
    <source>
        <dbReference type="ARBA" id="ARBA00004123"/>
    </source>
</evidence>
<keyword evidence="12" id="KW-1185">Reference proteome</keyword>
<evidence type="ECO:0000256" key="9">
    <source>
        <dbReference type="RuleBase" id="RU004070"/>
    </source>
</evidence>
<keyword evidence="6 9" id="KW-0238">DNA-binding</keyword>
<keyword evidence="7" id="KW-0539">Nucleus</keyword>
<evidence type="ECO:0000259" key="10">
    <source>
        <dbReference type="PROSITE" id="PS50051"/>
    </source>
</evidence>
<dbReference type="GO" id="GO:0006310">
    <property type="term" value="P:DNA recombination"/>
    <property type="evidence" value="ECO:0007669"/>
    <property type="project" value="UniProtKB-ARBA"/>
</dbReference>
<evidence type="ECO:0000256" key="3">
    <source>
        <dbReference type="ARBA" id="ARBA00012551"/>
    </source>
</evidence>
<dbReference type="Pfam" id="PF17855">
    <property type="entry name" value="MCM_lid"/>
    <property type="match status" value="1"/>
</dbReference>
<sequence length="839" mass="89995">MPVTARPQGGPVAGLNETDEERRLWEYYLPGEEPSLEHVSVYTELLRYADSDAARAHAPQEVLMAGSNSACAVPVHKADLIRCCERMQGKLGKDPHIVLPLLHLVVHRTLLAHRALPAAGVPDRHCWRERMLAARVHARFLGFEPVMPMRDLKSHKIGKYVSIRGNVVRVSNMRPLVTSLDFECVRCRSHERVHLADGRYSAPALCGVPSCRAKALALRRDAARVFDWQKIRLQELPSEDDAESGRVPRTVDVELTFDLVDACVPGDTVTVSGVVKAESVEEATAGRGASKENKTIWKLYVDANSVAVAKGAGAGARHARGAGSAGAATERLFSAAELNAIREIKREPELFKLIVNSLSPGIFGHELVKAGLALSLFGGTAREPRGLDGARRSDPHMLIVGDPGMGKSQMLNYLSMVAPRGVYVCGNTTSSTGLTVTVVRDPATGEFALEAGALVLADRGVCCIDEFDKMTAVEHQALLEAMEQQKISVAKAGIVCSLPARASVIAAANPTGGHYNRAKTVAENLRMSAPILSRFDLIFILLDAPDRGKDRRLSRHVFAMHSRAGKLRTGGGARAAAGACAAGAGADAAADDPAYVWSQQPGHADWHASRPLSERLVVTGAEFDPLPPKLLRTYIEYARAHVRPELTDDARALLKSFYLQLRARHAGSECGAITTRQLESLMRMSEARAKLELLEEVSEAHVQDVVDIMKESLYYDHMADLGMQLGGAAGGAAAGALGFGLALGASRAASGGSVAGLSKSNLAKRFIAALEHAAMQKGDALLTTDEARRAYLAMPGADASLFDAALEDLNQKCHVLKKPGGHWKVTSSVLALMPSDTMV</sequence>
<dbReference type="OrthoDB" id="422555at2759"/>
<evidence type="ECO:0000256" key="7">
    <source>
        <dbReference type="ARBA" id="ARBA00023242"/>
    </source>
</evidence>
<dbReference type="InterPro" id="IPR041562">
    <property type="entry name" value="MCM_lid"/>
</dbReference>
<dbReference type="AlphaFoldDB" id="A0A8J5XML9"/>
<dbReference type="SMART" id="SM00382">
    <property type="entry name" value="AAA"/>
    <property type="match status" value="1"/>
</dbReference>
<keyword evidence="4 9" id="KW-0547">Nucleotide-binding</keyword>
<dbReference type="GO" id="GO:0003697">
    <property type="term" value="F:single-stranded DNA binding"/>
    <property type="evidence" value="ECO:0007669"/>
    <property type="project" value="TreeGrafter"/>
</dbReference>
<dbReference type="OMA" id="THTVDWQ"/>
<dbReference type="SUPFAM" id="SSF52540">
    <property type="entry name" value="P-loop containing nucleoside triphosphate hydrolases"/>
    <property type="match status" value="1"/>
</dbReference>
<evidence type="ECO:0000313" key="12">
    <source>
        <dbReference type="Proteomes" id="UP000751190"/>
    </source>
</evidence>
<evidence type="ECO:0000256" key="8">
    <source>
        <dbReference type="ARBA" id="ARBA00042306"/>
    </source>
</evidence>
<dbReference type="GO" id="GO:0006260">
    <property type="term" value="P:DNA replication"/>
    <property type="evidence" value="ECO:0007669"/>
    <property type="project" value="InterPro"/>
</dbReference>
<feature type="domain" description="MCM C-terminal AAA(+) ATPase" evidence="10">
    <location>
        <begin position="350"/>
        <end position="557"/>
    </location>
</feature>
<dbReference type="Gene3D" id="2.40.50.140">
    <property type="entry name" value="Nucleic acid-binding proteins"/>
    <property type="match status" value="1"/>
</dbReference>
<dbReference type="InterPro" id="IPR031327">
    <property type="entry name" value="MCM"/>
</dbReference>
<dbReference type="PANTHER" id="PTHR11630:SF47">
    <property type="entry name" value="DNA HELICASE MCM8"/>
    <property type="match status" value="1"/>
</dbReference>
<dbReference type="Gene3D" id="2.20.28.10">
    <property type="match status" value="1"/>
</dbReference>
<protein>
    <recommendedName>
        <fullName evidence="3">DNA helicase</fullName>
        <ecNumber evidence="3">3.6.4.12</ecNumber>
    </recommendedName>
    <alternativeName>
        <fullName evidence="8">Minichromosome maintenance 8</fullName>
    </alternativeName>
</protein>
<evidence type="ECO:0000256" key="6">
    <source>
        <dbReference type="ARBA" id="ARBA00023125"/>
    </source>
</evidence>
<dbReference type="PROSITE" id="PS50051">
    <property type="entry name" value="MCM_2"/>
    <property type="match status" value="1"/>
</dbReference>
<comment type="subcellular location">
    <subcellularLocation>
        <location evidence="1">Nucleus</location>
    </subcellularLocation>
</comment>
<gene>
    <name evidence="11" type="ORF">KFE25_001970</name>
</gene>
<organism evidence="11 12">
    <name type="scientific">Diacronema lutheri</name>
    <name type="common">Unicellular marine alga</name>
    <name type="synonym">Monochrysis lutheri</name>
    <dbReference type="NCBI Taxonomy" id="2081491"/>
    <lineage>
        <taxon>Eukaryota</taxon>
        <taxon>Haptista</taxon>
        <taxon>Haptophyta</taxon>
        <taxon>Pavlovophyceae</taxon>
        <taxon>Pavlovales</taxon>
        <taxon>Pavlovaceae</taxon>
        <taxon>Diacronema</taxon>
    </lineage>
</organism>
<dbReference type="Proteomes" id="UP000751190">
    <property type="component" value="Unassembled WGS sequence"/>
</dbReference>
<dbReference type="PRINTS" id="PR01657">
    <property type="entry name" value="MCMFAMILY"/>
</dbReference>
<dbReference type="GO" id="GO:0042555">
    <property type="term" value="C:MCM complex"/>
    <property type="evidence" value="ECO:0007669"/>
    <property type="project" value="TreeGrafter"/>
</dbReference>
<comment type="caution">
    <text evidence="11">The sequence shown here is derived from an EMBL/GenBank/DDBJ whole genome shotgun (WGS) entry which is preliminary data.</text>
</comment>
<dbReference type="PANTHER" id="PTHR11630">
    <property type="entry name" value="DNA REPLICATION LICENSING FACTOR MCM FAMILY MEMBER"/>
    <property type="match status" value="1"/>
</dbReference>
<evidence type="ECO:0000256" key="2">
    <source>
        <dbReference type="ARBA" id="ARBA00008010"/>
    </source>
</evidence>
<dbReference type="GO" id="GO:0005634">
    <property type="term" value="C:nucleus"/>
    <property type="evidence" value="ECO:0007669"/>
    <property type="project" value="UniProtKB-SubCell"/>
</dbReference>
<dbReference type="Pfam" id="PF25051">
    <property type="entry name" value="WHD_MCM8"/>
    <property type="match status" value="1"/>
</dbReference>
<dbReference type="InterPro" id="IPR027417">
    <property type="entry name" value="P-loop_NTPase"/>
</dbReference>
<dbReference type="GO" id="GO:0005524">
    <property type="term" value="F:ATP binding"/>
    <property type="evidence" value="ECO:0007669"/>
    <property type="project" value="UniProtKB-KW"/>
</dbReference>
<dbReference type="InterPro" id="IPR018525">
    <property type="entry name" value="MCM_CS"/>
</dbReference>
<dbReference type="InterPro" id="IPR033762">
    <property type="entry name" value="MCM_OB"/>
</dbReference>
<dbReference type="InterPro" id="IPR001208">
    <property type="entry name" value="MCM_dom"/>
</dbReference>
<dbReference type="InterPro" id="IPR056875">
    <property type="entry name" value="MCM8/REC_WHD"/>
</dbReference>
<dbReference type="SUPFAM" id="SSF50249">
    <property type="entry name" value="Nucleic acid-binding proteins"/>
    <property type="match status" value="1"/>
</dbReference>
<evidence type="ECO:0000256" key="4">
    <source>
        <dbReference type="ARBA" id="ARBA00022741"/>
    </source>
</evidence>
<dbReference type="SMART" id="SM00350">
    <property type="entry name" value="MCM"/>
    <property type="match status" value="1"/>
</dbReference>
<comment type="similarity">
    <text evidence="2 9">Belongs to the MCM family.</text>
</comment>
<keyword evidence="5 9" id="KW-0067">ATP-binding</keyword>
<evidence type="ECO:0000313" key="11">
    <source>
        <dbReference type="EMBL" id="KAG8466214.1"/>
    </source>
</evidence>
<dbReference type="InterPro" id="IPR012340">
    <property type="entry name" value="NA-bd_OB-fold"/>
</dbReference>
<dbReference type="PROSITE" id="PS00847">
    <property type="entry name" value="MCM_1"/>
    <property type="match status" value="1"/>
</dbReference>
<dbReference type="Gene3D" id="3.40.50.300">
    <property type="entry name" value="P-loop containing nucleotide triphosphate hydrolases"/>
    <property type="match status" value="1"/>
</dbReference>
<accession>A0A8J5XML9</accession>
<proteinExistence type="inferred from homology"/>
<dbReference type="EC" id="3.6.4.12" evidence="3"/>
<dbReference type="InterPro" id="IPR003593">
    <property type="entry name" value="AAA+_ATPase"/>
</dbReference>
<dbReference type="CDD" id="cd17706">
    <property type="entry name" value="MCM"/>
    <property type="match status" value="1"/>
</dbReference>
<dbReference type="Pfam" id="PF17207">
    <property type="entry name" value="MCM_OB"/>
    <property type="match status" value="1"/>
</dbReference>
<name>A0A8J5XML9_DIALT</name>